<evidence type="ECO:0000256" key="1">
    <source>
        <dbReference type="SAM" id="MobiDB-lite"/>
    </source>
</evidence>
<accession>A0A5B0S4V8</accession>
<organism evidence="2 3">
    <name type="scientific">Puccinia graminis f. sp. tritici</name>
    <dbReference type="NCBI Taxonomy" id="56615"/>
    <lineage>
        <taxon>Eukaryota</taxon>
        <taxon>Fungi</taxon>
        <taxon>Dikarya</taxon>
        <taxon>Basidiomycota</taxon>
        <taxon>Pucciniomycotina</taxon>
        <taxon>Pucciniomycetes</taxon>
        <taxon>Pucciniales</taxon>
        <taxon>Pucciniaceae</taxon>
        <taxon>Puccinia</taxon>
    </lineage>
</organism>
<feature type="region of interest" description="Disordered" evidence="1">
    <location>
        <begin position="512"/>
        <end position="583"/>
    </location>
</feature>
<reference evidence="2 3" key="1">
    <citation type="submission" date="2019-05" db="EMBL/GenBank/DDBJ databases">
        <title>Emergence of the Ug99 lineage of the wheat stem rust pathogen through somatic hybridization.</title>
        <authorList>
            <person name="Li F."/>
            <person name="Upadhyaya N.M."/>
            <person name="Sperschneider J."/>
            <person name="Matny O."/>
            <person name="Nguyen-Phuc H."/>
            <person name="Mago R."/>
            <person name="Raley C."/>
            <person name="Miller M.E."/>
            <person name="Silverstein K.A.T."/>
            <person name="Henningsen E."/>
            <person name="Hirsch C.D."/>
            <person name="Visser B."/>
            <person name="Pretorius Z.A."/>
            <person name="Steffenson B.J."/>
            <person name="Schwessinger B."/>
            <person name="Dodds P.N."/>
            <person name="Figueroa M."/>
        </authorList>
    </citation>
    <scope>NUCLEOTIDE SEQUENCE [LARGE SCALE GENOMIC DNA]</scope>
    <source>
        <strain evidence="2 3">Ug99</strain>
    </source>
</reference>
<dbReference type="EMBL" id="VDEP01000076">
    <property type="protein sequence ID" value="KAA1132822.1"/>
    <property type="molecule type" value="Genomic_DNA"/>
</dbReference>
<dbReference type="Proteomes" id="UP000325313">
    <property type="component" value="Unassembled WGS sequence"/>
</dbReference>
<proteinExistence type="predicted"/>
<sequence length="583" mass="65320">MSFTTPIDFESVVTAALAKQAKALEHERTAALNEQATHFNNVLSEIQNQMQTLSASSAAPTTSSATISNPTTSATNTTPTVSSTTKAQKTKSKPSTPLRGVRARSEPPVTLKKTPTSVSKIAKSSHTPQGTPSPPARKRHPAQLLAQEVPKDFQKTKDALFLHIRMLWGLFEQNSVPPRVDNGLLKEFYQRFASSQEVETTIDNAHAPQLISQEDILTLREGRSGRFKLGRGLANVDEMHILYVHAVFGKVGIRVWGPNLEESHDSLFNSACRITALNTFRQLASSGAYQYMNIKLANLNQMSLLVSAYNHYVHYVMESRYKKELKEAGKHSKDEKKKSIQKNRERLRKSRYAYAVAKGFPKRYLRILEDTAAHSDDEFSSEHNTYIIKTLKYRSNNANIFFQRLDVEMLKADQLAGNTGRKRVRKLPKIPVPSNFTKPPVGKPIDFYHRGWFKKLNNADKRLIPNSTSVAFLPNAQFSLLPNKAPNEMLGDEAFCAKFRDVLVEPYGLDILHGNQSESDTDGGEDEGGDSIDIDQDDENKEEEEEAEAEESLFLEEGDYGDLYNNAETDSNSENEAEAMDDE</sequence>
<feature type="compositionally biased region" description="Polar residues" evidence="1">
    <location>
        <begin position="113"/>
        <end position="130"/>
    </location>
</feature>
<name>A0A5B0S4V8_PUCGR</name>
<evidence type="ECO:0000313" key="3">
    <source>
        <dbReference type="Proteomes" id="UP000325313"/>
    </source>
</evidence>
<evidence type="ECO:0000313" key="2">
    <source>
        <dbReference type="EMBL" id="KAA1132822.1"/>
    </source>
</evidence>
<feature type="compositionally biased region" description="Low complexity" evidence="1">
    <location>
        <begin position="54"/>
        <end position="87"/>
    </location>
</feature>
<feature type="compositionally biased region" description="Acidic residues" evidence="1">
    <location>
        <begin position="571"/>
        <end position="583"/>
    </location>
</feature>
<feature type="region of interest" description="Disordered" evidence="1">
    <location>
        <begin position="53"/>
        <end position="141"/>
    </location>
</feature>
<comment type="caution">
    <text evidence="2">The sequence shown here is derived from an EMBL/GenBank/DDBJ whole genome shotgun (WGS) entry which is preliminary data.</text>
</comment>
<protein>
    <submittedName>
        <fullName evidence="2">Uncharacterized protein</fullName>
    </submittedName>
</protein>
<dbReference type="AlphaFoldDB" id="A0A5B0S4V8"/>
<feature type="compositionally biased region" description="Acidic residues" evidence="1">
    <location>
        <begin position="519"/>
        <end position="560"/>
    </location>
</feature>
<gene>
    <name evidence="2" type="ORF">PGTUg99_020806</name>
</gene>